<keyword evidence="2" id="KW-1185">Reference proteome</keyword>
<reference evidence="1 2" key="1">
    <citation type="submission" date="2016-10" db="EMBL/GenBank/DDBJ databases">
        <authorList>
            <person name="de Groot N.N."/>
        </authorList>
    </citation>
    <scope>NUCLEOTIDE SEQUENCE [LARGE SCALE GENOMIC DNA]</scope>
    <source>
        <strain evidence="1 2">DSM 26424</strain>
    </source>
</reference>
<dbReference type="AlphaFoldDB" id="A0A1G8PXL8"/>
<accession>A0A1G8PXL8</accession>
<evidence type="ECO:0000313" key="1">
    <source>
        <dbReference type="EMBL" id="SDI96580.1"/>
    </source>
</evidence>
<evidence type="ECO:0000313" key="2">
    <source>
        <dbReference type="Proteomes" id="UP000199093"/>
    </source>
</evidence>
<name>A0A1G8PXL8_9RHOB</name>
<proteinExistence type="predicted"/>
<organism evidence="1 2">
    <name type="scientific">Salipiger marinus</name>
    <dbReference type="NCBI Taxonomy" id="555512"/>
    <lineage>
        <taxon>Bacteria</taxon>
        <taxon>Pseudomonadati</taxon>
        <taxon>Pseudomonadota</taxon>
        <taxon>Alphaproteobacteria</taxon>
        <taxon>Rhodobacterales</taxon>
        <taxon>Roseobacteraceae</taxon>
        <taxon>Salipiger</taxon>
    </lineage>
</organism>
<dbReference type="STRING" id="555512.SAMN04487993_1013149"/>
<dbReference type="EMBL" id="FNEJ01000013">
    <property type="protein sequence ID" value="SDI96580.1"/>
    <property type="molecule type" value="Genomic_DNA"/>
</dbReference>
<gene>
    <name evidence="1" type="ORF">SAMN04487993_1013149</name>
</gene>
<sequence>MTSLTKDANRAAVERLIQCASKSVAAFAELDIRLDETTAAMREAAQIMSQRRKG</sequence>
<protein>
    <submittedName>
        <fullName evidence="1">Uncharacterized protein</fullName>
    </submittedName>
</protein>
<dbReference type="Proteomes" id="UP000199093">
    <property type="component" value="Unassembled WGS sequence"/>
</dbReference>
<dbReference type="RefSeq" id="WP_165616845.1">
    <property type="nucleotide sequence ID" value="NZ_FNEJ01000013.1"/>
</dbReference>